<dbReference type="EMBL" id="CP024793">
    <property type="protein sequence ID" value="AUB44878.1"/>
    <property type="molecule type" value="Genomic_DNA"/>
</dbReference>
<geneLocation type="plasmid" evidence="3">
    <name>pnfsy08</name>
</geneLocation>
<keyword evidence="2" id="KW-0723">Serine/threonine-protein kinase</keyword>
<dbReference type="AlphaFoldDB" id="A0A2K8TAZ6"/>
<dbReference type="Gene3D" id="1.10.10.1770">
    <property type="entry name" value="Gun4-like"/>
    <property type="match status" value="1"/>
</dbReference>
<feature type="domain" description="GUN4-like" evidence="1">
    <location>
        <begin position="22"/>
        <end position="145"/>
    </location>
</feature>
<dbReference type="PANTHER" id="PTHR34800">
    <property type="entry name" value="TETRAPYRROLE-BINDING PROTEIN, CHLOROPLASTIC"/>
    <property type="match status" value="1"/>
</dbReference>
<keyword evidence="2" id="KW-0418">Kinase</keyword>
<evidence type="ECO:0000259" key="1">
    <source>
        <dbReference type="Pfam" id="PF05419"/>
    </source>
</evidence>
<gene>
    <name evidence="2" type="ORF">COO91_11131</name>
</gene>
<evidence type="ECO:0000313" key="2">
    <source>
        <dbReference type="EMBL" id="AUB44878.1"/>
    </source>
</evidence>
<name>A0A2K8TAZ6_9NOSO</name>
<dbReference type="Gene3D" id="1.25.40.620">
    <property type="match status" value="1"/>
</dbReference>
<dbReference type="KEGG" id="nfl:COO91_11131"/>
<dbReference type="InterPro" id="IPR037215">
    <property type="entry name" value="GUN4-like_sf"/>
</dbReference>
<dbReference type="GO" id="GO:0046906">
    <property type="term" value="F:tetrapyrrole binding"/>
    <property type="evidence" value="ECO:0007669"/>
    <property type="project" value="TreeGrafter"/>
</dbReference>
<keyword evidence="2" id="KW-0808">Transferase</keyword>
<protein>
    <submittedName>
        <fullName evidence="2">Serine/threonine protein kinase</fullName>
    </submittedName>
</protein>
<sequence length="169" mass="19434">MIFNGALTKAKMSEQDKLPQSVDVGYTLLHDLLVGGQWQKADSETGTVMLKIADRIKEGWLRESDITKFPQLDLQTIDYLWVKHSQERFGFSVQSCIWKNVEQDYGKFSDAVGWRLNYRWRQYSELIFKTEAPMGHLPAAPFFKSNLAIGWAATLMPKLAQSYTIEHTV</sequence>
<evidence type="ECO:0000313" key="3">
    <source>
        <dbReference type="Proteomes" id="UP000232003"/>
    </source>
</evidence>
<reference evidence="2 3" key="1">
    <citation type="submission" date="2017-11" db="EMBL/GenBank/DDBJ databases">
        <title>Complete genome of a free-living desiccation-tolerant cyanobacterium and its photosynthetic adaptation to extreme terrestrial habitat.</title>
        <authorList>
            <person name="Shang J."/>
        </authorList>
    </citation>
    <scope>NUCLEOTIDE SEQUENCE [LARGE SCALE GENOMIC DNA]</scope>
    <source>
        <strain evidence="2 3">CCNUN1</strain>
        <plasmid evidence="3">pnfsy08</plasmid>
    </source>
</reference>
<keyword evidence="2" id="KW-0614">Plasmid</keyword>
<dbReference type="Proteomes" id="UP000232003">
    <property type="component" value="Plasmid pNFSY08"/>
</dbReference>
<proteinExistence type="predicted"/>
<dbReference type="SUPFAM" id="SSF140869">
    <property type="entry name" value="GUN4-like"/>
    <property type="match status" value="1"/>
</dbReference>
<dbReference type="InterPro" id="IPR008629">
    <property type="entry name" value="GUN4-like"/>
</dbReference>
<organism evidence="2 3">
    <name type="scientific">Nostoc flagelliforme CCNUN1</name>
    <dbReference type="NCBI Taxonomy" id="2038116"/>
    <lineage>
        <taxon>Bacteria</taxon>
        <taxon>Bacillati</taxon>
        <taxon>Cyanobacteriota</taxon>
        <taxon>Cyanophyceae</taxon>
        <taxon>Nostocales</taxon>
        <taxon>Nostocaceae</taxon>
        <taxon>Nostoc</taxon>
    </lineage>
</organism>
<dbReference type="GO" id="GO:0004674">
    <property type="term" value="F:protein serine/threonine kinase activity"/>
    <property type="evidence" value="ECO:0007669"/>
    <property type="project" value="UniProtKB-KW"/>
</dbReference>
<dbReference type="PANTHER" id="PTHR34800:SF1">
    <property type="entry name" value="TETRAPYRROLE-BINDING PROTEIN, CHLOROPLASTIC"/>
    <property type="match status" value="1"/>
</dbReference>
<keyword evidence="3" id="KW-1185">Reference proteome</keyword>
<dbReference type="Pfam" id="PF05419">
    <property type="entry name" value="GUN4"/>
    <property type="match status" value="1"/>
</dbReference>
<dbReference type="CDD" id="cd16383">
    <property type="entry name" value="GUN4"/>
    <property type="match status" value="1"/>
</dbReference>
<accession>A0A2K8TAZ6</accession>